<protein>
    <submittedName>
        <fullName evidence="3">Uncharacterized protein</fullName>
    </submittedName>
</protein>
<feature type="transmembrane region" description="Helical" evidence="2">
    <location>
        <begin position="49"/>
        <end position="67"/>
    </location>
</feature>
<evidence type="ECO:0000313" key="3">
    <source>
        <dbReference type="EMBL" id="HIU92914.1"/>
    </source>
</evidence>
<keyword evidence="2" id="KW-1133">Transmembrane helix</keyword>
<name>A0A9D1N198_9CLOT</name>
<reference evidence="3" key="2">
    <citation type="journal article" date="2021" name="PeerJ">
        <title>Extensive microbial diversity within the chicken gut microbiome revealed by metagenomics and culture.</title>
        <authorList>
            <person name="Gilroy R."/>
            <person name="Ravi A."/>
            <person name="Getino M."/>
            <person name="Pursley I."/>
            <person name="Horton D.L."/>
            <person name="Alikhan N.F."/>
            <person name="Baker D."/>
            <person name="Gharbi K."/>
            <person name="Hall N."/>
            <person name="Watson M."/>
            <person name="Adriaenssens E.M."/>
            <person name="Foster-Nyarko E."/>
            <person name="Jarju S."/>
            <person name="Secka A."/>
            <person name="Antonio M."/>
            <person name="Oren A."/>
            <person name="Chaudhuri R.R."/>
            <person name="La Ragione R."/>
            <person name="Hildebrand F."/>
            <person name="Pallen M.J."/>
        </authorList>
    </citation>
    <scope>NUCLEOTIDE SEQUENCE</scope>
    <source>
        <strain evidence="3">CHK154-7741</strain>
    </source>
</reference>
<keyword evidence="1" id="KW-0175">Coiled coil</keyword>
<comment type="caution">
    <text evidence="3">The sequence shown here is derived from an EMBL/GenBank/DDBJ whole genome shotgun (WGS) entry which is preliminary data.</text>
</comment>
<evidence type="ECO:0000256" key="2">
    <source>
        <dbReference type="SAM" id="Phobius"/>
    </source>
</evidence>
<reference evidence="3" key="1">
    <citation type="submission" date="2020-10" db="EMBL/GenBank/DDBJ databases">
        <authorList>
            <person name="Gilroy R."/>
        </authorList>
    </citation>
    <scope>NUCLEOTIDE SEQUENCE</scope>
    <source>
        <strain evidence="3">CHK154-7741</strain>
    </source>
</reference>
<dbReference type="AlphaFoldDB" id="A0A9D1N198"/>
<sequence>MNKTVEKYLYILIEIAVVAAFIAFLIFNWDKTIQFFCPIMQKVYTTKLAYISILFFTAGQIGGYALCSFIKTNLEELCNAYQKRHENISIQKDDYNAKVEVLEAKIKTLEAALESALKNK</sequence>
<evidence type="ECO:0000313" key="4">
    <source>
        <dbReference type="Proteomes" id="UP000886748"/>
    </source>
</evidence>
<feature type="transmembrane region" description="Helical" evidence="2">
    <location>
        <begin position="9"/>
        <end position="29"/>
    </location>
</feature>
<keyword evidence="2" id="KW-0812">Transmembrane</keyword>
<feature type="coiled-coil region" evidence="1">
    <location>
        <begin position="71"/>
        <end position="119"/>
    </location>
</feature>
<proteinExistence type="predicted"/>
<gene>
    <name evidence="3" type="ORF">IAD26_07265</name>
</gene>
<dbReference type="Proteomes" id="UP000886748">
    <property type="component" value="Unassembled WGS sequence"/>
</dbReference>
<evidence type="ECO:0000256" key="1">
    <source>
        <dbReference type="SAM" id="Coils"/>
    </source>
</evidence>
<accession>A0A9D1N198</accession>
<organism evidence="3 4">
    <name type="scientific">Candidatus Limenecus avicola</name>
    <dbReference type="NCBI Taxonomy" id="2840847"/>
    <lineage>
        <taxon>Bacteria</taxon>
        <taxon>Bacillati</taxon>
        <taxon>Bacillota</taxon>
        <taxon>Clostridia</taxon>
        <taxon>Eubacteriales</taxon>
        <taxon>Clostridiaceae</taxon>
        <taxon>Clostridiaceae incertae sedis</taxon>
        <taxon>Candidatus Limenecus</taxon>
    </lineage>
</organism>
<keyword evidence="2" id="KW-0472">Membrane</keyword>
<dbReference type="EMBL" id="DVOD01000052">
    <property type="protein sequence ID" value="HIU92914.1"/>
    <property type="molecule type" value="Genomic_DNA"/>
</dbReference>